<feature type="modified residue" description="4-aspartylphosphate" evidence="1">
    <location>
        <position position="53"/>
    </location>
</feature>
<dbReference type="GO" id="GO:0000160">
    <property type="term" value="P:phosphorelay signal transduction system"/>
    <property type="evidence" value="ECO:0007669"/>
    <property type="project" value="InterPro"/>
</dbReference>
<feature type="domain" description="Response regulatory" evidence="2">
    <location>
        <begin position="2"/>
        <end position="129"/>
    </location>
</feature>
<protein>
    <submittedName>
        <fullName evidence="3">Two component sensor and regulator, histidine kinase response regulator</fullName>
    </submittedName>
</protein>
<dbReference type="SUPFAM" id="SSF52172">
    <property type="entry name" value="CheY-like"/>
    <property type="match status" value="1"/>
</dbReference>
<dbReference type="GO" id="GO:0016301">
    <property type="term" value="F:kinase activity"/>
    <property type="evidence" value="ECO:0007669"/>
    <property type="project" value="UniProtKB-KW"/>
</dbReference>
<keyword evidence="3" id="KW-0418">Kinase</keyword>
<dbReference type="OrthoDB" id="5650835at2"/>
<proteinExistence type="predicted"/>
<keyword evidence="3" id="KW-0808">Transferase</keyword>
<evidence type="ECO:0000313" key="3">
    <source>
        <dbReference type="EMBL" id="STX50099.1"/>
    </source>
</evidence>
<dbReference type="EMBL" id="UGOD01000001">
    <property type="protein sequence ID" value="STX50099.1"/>
    <property type="molecule type" value="Genomic_DNA"/>
</dbReference>
<dbReference type="InterPro" id="IPR011006">
    <property type="entry name" value="CheY-like_superfamily"/>
</dbReference>
<evidence type="ECO:0000313" key="4">
    <source>
        <dbReference type="Proteomes" id="UP000254794"/>
    </source>
</evidence>
<dbReference type="RefSeq" id="WP_115329612.1">
    <property type="nucleotide sequence ID" value="NZ_CAAAHP010000003.1"/>
</dbReference>
<dbReference type="InterPro" id="IPR001789">
    <property type="entry name" value="Sig_transdc_resp-reg_receiver"/>
</dbReference>
<name>A0A378JIP8_9GAMM</name>
<dbReference type="Pfam" id="PF00072">
    <property type="entry name" value="Response_reg"/>
    <property type="match status" value="1"/>
</dbReference>
<dbReference type="Gene3D" id="3.40.50.2300">
    <property type="match status" value="1"/>
</dbReference>
<accession>A0A378JIP8</accession>
<evidence type="ECO:0000259" key="2">
    <source>
        <dbReference type="PROSITE" id="PS50110"/>
    </source>
</evidence>
<dbReference type="PROSITE" id="PS50110">
    <property type="entry name" value="RESPONSE_REGULATORY"/>
    <property type="match status" value="1"/>
</dbReference>
<dbReference type="Proteomes" id="UP000254794">
    <property type="component" value="Unassembled WGS sequence"/>
</dbReference>
<reference evidence="3 4" key="1">
    <citation type="submission" date="2018-06" db="EMBL/GenBank/DDBJ databases">
        <authorList>
            <consortium name="Pathogen Informatics"/>
            <person name="Doyle S."/>
        </authorList>
    </citation>
    <scope>NUCLEOTIDE SEQUENCE [LARGE SCALE GENOMIC DNA]</scope>
    <source>
        <strain evidence="3 4">NCTC13316</strain>
    </source>
</reference>
<gene>
    <name evidence="3" type="ORF">NCTC13316_00164</name>
</gene>
<dbReference type="CDD" id="cd00156">
    <property type="entry name" value="REC"/>
    <property type="match status" value="1"/>
</dbReference>
<evidence type="ECO:0000256" key="1">
    <source>
        <dbReference type="PROSITE-ProRule" id="PRU00169"/>
    </source>
</evidence>
<sequence>MRVLVVEDSTFNAFCLTRLLQVLYTQINVTVVNDSLQALAYLQNSIPTLIILDGDLKASDGLECNGPALAHTIWSNYKYIPIIAWTNSESMRQAFADVFRQHNKPFHAYHCWQKIVSPERIARSLSYLIKEDQNFSKEQINVDHLYI</sequence>
<keyword evidence="4" id="KW-1185">Reference proteome</keyword>
<keyword evidence="1" id="KW-0597">Phosphoprotein</keyword>
<dbReference type="AlphaFoldDB" id="A0A378JIP8"/>
<organism evidence="3 4">
    <name type="scientific">Legionella busanensis</name>
    <dbReference type="NCBI Taxonomy" id="190655"/>
    <lineage>
        <taxon>Bacteria</taxon>
        <taxon>Pseudomonadati</taxon>
        <taxon>Pseudomonadota</taxon>
        <taxon>Gammaproteobacteria</taxon>
        <taxon>Legionellales</taxon>
        <taxon>Legionellaceae</taxon>
        <taxon>Legionella</taxon>
    </lineage>
</organism>